<accession>A0ABY9W1N6</accession>
<dbReference type="InterPro" id="IPR007863">
    <property type="entry name" value="Peptidase_M16_C"/>
</dbReference>
<dbReference type="PANTHER" id="PTHR11851:SF224">
    <property type="entry name" value="PROCESSING PROTEASE"/>
    <property type="match status" value="1"/>
</dbReference>
<dbReference type="SUPFAM" id="SSF63411">
    <property type="entry name" value="LuxS/MPP-like metallohydrolase"/>
    <property type="match status" value="2"/>
</dbReference>
<feature type="compositionally biased region" description="Polar residues" evidence="1">
    <location>
        <begin position="1"/>
        <end position="13"/>
    </location>
</feature>
<dbReference type="EMBL" id="CP134500">
    <property type="protein sequence ID" value="WNF27932.1"/>
    <property type="molecule type" value="Genomic_DNA"/>
</dbReference>
<evidence type="ECO:0000256" key="1">
    <source>
        <dbReference type="SAM" id="MobiDB-lite"/>
    </source>
</evidence>
<gene>
    <name evidence="3" type="ORF">RI138_14455</name>
</gene>
<keyword evidence="4" id="KW-1185">Reference proteome</keyword>
<dbReference type="InterPro" id="IPR050361">
    <property type="entry name" value="MPP/UQCRC_Complex"/>
</dbReference>
<feature type="domain" description="Peptidase M16 C-terminal" evidence="2">
    <location>
        <begin position="193"/>
        <end position="389"/>
    </location>
</feature>
<dbReference type="InterPro" id="IPR011249">
    <property type="entry name" value="Metalloenz_LuxS/M16"/>
</dbReference>
<feature type="region of interest" description="Disordered" evidence="1">
    <location>
        <begin position="454"/>
        <end position="514"/>
    </location>
</feature>
<feature type="compositionally biased region" description="Low complexity" evidence="1">
    <location>
        <begin position="485"/>
        <end position="496"/>
    </location>
</feature>
<dbReference type="Proteomes" id="UP001303236">
    <property type="component" value="Chromosome"/>
</dbReference>
<evidence type="ECO:0000259" key="2">
    <source>
        <dbReference type="Pfam" id="PF05193"/>
    </source>
</evidence>
<name>A0ABY9W1N6_9ACTN</name>
<feature type="region of interest" description="Disordered" evidence="1">
    <location>
        <begin position="1"/>
        <end position="26"/>
    </location>
</feature>
<feature type="region of interest" description="Disordered" evidence="1">
    <location>
        <begin position="256"/>
        <end position="285"/>
    </location>
</feature>
<feature type="compositionally biased region" description="Basic and acidic residues" evidence="1">
    <location>
        <begin position="273"/>
        <end position="282"/>
    </location>
</feature>
<sequence length="514" mass="52866">MTRASTATVSPTVLPTALSPASSTASPTALSTVLPTGLRVLAAHAPGAPLAELRLVIPYARTEPGLAAAQELLAACLGTGSRDRTRQEIADRAADLGAEFSTVVTAESLILSVSVLAPGLPGALDLLAELLLRPRYEEGEVALAQRRAAAAPRAPAPRVRLRRAALAHGFGPHPLSSESGGTAPLLDVVSLLPDDLLALHARAVVPGGSSLVVLAGEEPDTVLRMADERLAPWSGGPSGLMLPPFAHLAPRPGRVSLTETETEKGRGTGTRSGADEGARGDETAGEQALVLTVGPAVPTADPLHAPFHLAQLLLGGYASARLARQVRDRHGLAYAVSARLRENGAGSWLEIECAGAPGGAGRLADEVTRCLRELAEEGPSRTEVDRARAYATGFTRFALATRAEEASALAGFAAAGLEPDWLESYRDRVAAVTPEQVAEAAACHLAPDRAVVATYEPGPGGAPTVDHEPSAFAPVSTPAPPSAPAPAHASCTAPAAQLDHPTPYELPDQKGAHR</sequence>
<dbReference type="Gene3D" id="3.30.830.10">
    <property type="entry name" value="Metalloenzyme, LuxS/M16 peptidase-like"/>
    <property type="match status" value="2"/>
</dbReference>
<dbReference type="Pfam" id="PF05193">
    <property type="entry name" value="Peptidase_M16_C"/>
    <property type="match status" value="1"/>
</dbReference>
<organism evidence="3 4">
    <name type="scientific">Streptomyces durocortorensis</name>
    <dbReference type="NCBI Taxonomy" id="2811104"/>
    <lineage>
        <taxon>Bacteria</taxon>
        <taxon>Bacillati</taxon>
        <taxon>Actinomycetota</taxon>
        <taxon>Actinomycetes</taxon>
        <taxon>Kitasatosporales</taxon>
        <taxon>Streptomycetaceae</taxon>
        <taxon>Streptomyces</taxon>
    </lineage>
</organism>
<evidence type="ECO:0000313" key="3">
    <source>
        <dbReference type="EMBL" id="WNF27932.1"/>
    </source>
</evidence>
<feature type="compositionally biased region" description="Low complexity" evidence="1">
    <location>
        <begin position="14"/>
        <end position="26"/>
    </location>
</feature>
<protein>
    <submittedName>
        <fullName evidence="3">Insulinase family protein</fullName>
    </submittedName>
</protein>
<dbReference type="PANTHER" id="PTHR11851">
    <property type="entry name" value="METALLOPROTEASE"/>
    <property type="match status" value="1"/>
</dbReference>
<reference evidence="3 4" key="1">
    <citation type="submission" date="2023-09" db="EMBL/GenBank/DDBJ databases">
        <title>Genome completion map analysis of the actinomycetes C11-1.</title>
        <authorList>
            <person name="Qin P."/>
            <person name="Guan P."/>
        </authorList>
    </citation>
    <scope>NUCLEOTIDE SEQUENCE [LARGE SCALE GENOMIC DNA]</scope>
    <source>
        <strain evidence="3 4">C11-1</strain>
    </source>
</reference>
<proteinExistence type="predicted"/>
<evidence type="ECO:0000313" key="4">
    <source>
        <dbReference type="Proteomes" id="UP001303236"/>
    </source>
</evidence>